<dbReference type="EMBL" id="PYBW01000022">
    <property type="protein sequence ID" value="PYC85397.1"/>
    <property type="molecule type" value="Genomic_DNA"/>
</dbReference>
<name>A0A2V4NID1_9ACTN</name>
<evidence type="ECO:0000313" key="3">
    <source>
        <dbReference type="Proteomes" id="UP000248039"/>
    </source>
</evidence>
<accession>A0A2V4NID1</accession>
<feature type="region of interest" description="Disordered" evidence="1">
    <location>
        <begin position="1"/>
        <end position="69"/>
    </location>
</feature>
<protein>
    <submittedName>
        <fullName evidence="2">Uncharacterized protein</fullName>
    </submittedName>
</protein>
<proteinExistence type="predicted"/>
<comment type="caution">
    <text evidence="2">The sequence shown here is derived from an EMBL/GenBank/DDBJ whole genome shotgun (WGS) entry which is preliminary data.</text>
</comment>
<feature type="compositionally biased region" description="Low complexity" evidence="1">
    <location>
        <begin position="15"/>
        <end position="28"/>
    </location>
</feature>
<gene>
    <name evidence="2" type="ORF">C7C46_06550</name>
</gene>
<dbReference type="AlphaFoldDB" id="A0A2V4NID1"/>
<feature type="compositionally biased region" description="Gly residues" evidence="1">
    <location>
        <begin position="1"/>
        <end position="14"/>
    </location>
</feature>
<evidence type="ECO:0000313" key="2">
    <source>
        <dbReference type="EMBL" id="PYC85397.1"/>
    </source>
</evidence>
<keyword evidence="3" id="KW-1185">Reference proteome</keyword>
<organism evidence="2 3">
    <name type="scientific">Streptomyces tateyamensis</name>
    <dbReference type="NCBI Taxonomy" id="565073"/>
    <lineage>
        <taxon>Bacteria</taxon>
        <taxon>Bacillati</taxon>
        <taxon>Actinomycetota</taxon>
        <taxon>Actinomycetes</taxon>
        <taxon>Kitasatosporales</taxon>
        <taxon>Streptomycetaceae</taxon>
        <taxon>Streptomyces</taxon>
    </lineage>
</organism>
<evidence type="ECO:0000256" key="1">
    <source>
        <dbReference type="SAM" id="MobiDB-lite"/>
    </source>
</evidence>
<feature type="compositionally biased region" description="Basic residues" evidence="1">
    <location>
        <begin position="37"/>
        <end position="69"/>
    </location>
</feature>
<sequence>MRSGGGWTGPGGCWAGPHPGRPGAAPSPTTGCTPTARRCRCRPRYLPPRRRPPRPRRPPPRHPRRGRAG</sequence>
<reference evidence="2 3" key="1">
    <citation type="submission" date="2018-03" db="EMBL/GenBank/DDBJ databases">
        <title>Bioinformatic expansion and discovery of thiopeptide antibiotics.</title>
        <authorList>
            <person name="Schwalen C.J."/>
            <person name="Hudson G.A."/>
            <person name="Mitchell D.A."/>
        </authorList>
    </citation>
    <scope>NUCLEOTIDE SEQUENCE [LARGE SCALE GENOMIC DNA]</scope>
    <source>
        <strain evidence="2 3">ATCC 21389</strain>
    </source>
</reference>
<dbReference type="Proteomes" id="UP000248039">
    <property type="component" value="Unassembled WGS sequence"/>
</dbReference>